<evidence type="ECO:0000313" key="2">
    <source>
        <dbReference type="EMBL" id="KAL2474318.1"/>
    </source>
</evidence>
<dbReference type="PANTHER" id="PTHR48475:SF2">
    <property type="entry name" value="RIBONUCLEASE H"/>
    <property type="match status" value="1"/>
</dbReference>
<name>A0ABD1QDN1_9LAMI</name>
<sequence>MLTDPQARLELESEILLVSPDGHNLNYALLLKFKASNNTAEYEALLTGLRLAREMKARKLQIYSNSQLVILRVENGYADALSKLASSKDSDLMKAIPVEKLSLAIHR</sequence>
<keyword evidence="2" id="KW-0695">RNA-directed DNA polymerase</keyword>
<keyword evidence="2" id="KW-0548">Nucleotidyltransferase</keyword>
<dbReference type="Proteomes" id="UP001604336">
    <property type="component" value="Unassembled WGS sequence"/>
</dbReference>
<keyword evidence="3" id="KW-1185">Reference proteome</keyword>
<evidence type="ECO:0000313" key="3">
    <source>
        <dbReference type="Proteomes" id="UP001604336"/>
    </source>
</evidence>
<dbReference type="Pfam" id="PF13456">
    <property type="entry name" value="RVT_3"/>
    <property type="match status" value="1"/>
</dbReference>
<protein>
    <submittedName>
        <fullName evidence="2">RNA-directed DNA polymerase</fullName>
    </submittedName>
</protein>
<dbReference type="AlphaFoldDB" id="A0ABD1QDN1"/>
<comment type="caution">
    <text evidence="2">The sequence shown here is derived from an EMBL/GenBank/DDBJ whole genome shotgun (WGS) entry which is preliminary data.</text>
</comment>
<reference evidence="3" key="1">
    <citation type="submission" date="2024-07" db="EMBL/GenBank/DDBJ databases">
        <title>Two chromosome-level genome assemblies of Korean endemic species Abeliophyllum distichum and Forsythia ovata (Oleaceae).</title>
        <authorList>
            <person name="Jang H."/>
        </authorList>
    </citation>
    <scope>NUCLEOTIDE SEQUENCE [LARGE SCALE GENOMIC DNA]</scope>
</reference>
<keyword evidence="2" id="KW-0808">Transferase</keyword>
<dbReference type="Gene3D" id="3.30.420.10">
    <property type="entry name" value="Ribonuclease H-like superfamily/Ribonuclease H"/>
    <property type="match status" value="1"/>
</dbReference>
<evidence type="ECO:0000259" key="1">
    <source>
        <dbReference type="Pfam" id="PF13456"/>
    </source>
</evidence>
<dbReference type="SUPFAM" id="SSF53098">
    <property type="entry name" value="Ribonuclease H-like"/>
    <property type="match status" value="1"/>
</dbReference>
<dbReference type="InterPro" id="IPR036397">
    <property type="entry name" value="RNaseH_sf"/>
</dbReference>
<dbReference type="InterPro" id="IPR002156">
    <property type="entry name" value="RNaseH_domain"/>
</dbReference>
<dbReference type="EMBL" id="JBFOLK010000011">
    <property type="protein sequence ID" value="KAL2474318.1"/>
    <property type="molecule type" value="Genomic_DNA"/>
</dbReference>
<gene>
    <name evidence="2" type="ORF">Adt_35054</name>
</gene>
<proteinExistence type="predicted"/>
<feature type="domain" description="RNase H type-1" evidence="1">
    <location>
        <begin position="32"/>
        <end position="76"/>
    </location>
</feature>
<dbReference type="PANTHER" id="PTHR48475">
    <property type="entry name" value="RIBONUCLEASE H"/>
    <property type="match status" value="1"/>
</dbReference>
<organism evidence="2 3">
    <name type="scientific">Abeliophyllum distichum</name>
    <dbReference type="NCBI Taxonomy" id="126358"/>
    <lineage>
        <taxon>Eukaryota</taxon>
        <taxon>Viridiplantae</taxon>
        <taxon>Streptophyta</taxon>
        <taxon>Embryophyta</taxon>
        <taxon>Tracheophyta</taxon>
        <taxon>Spermatophyta</taxon>
        <taxon>Magnoliopsida</taxon>
        <taxon>eudicotyledons</taxon>
        <taxon>Gunneridae</taxon>
        <taxon>Pentapetalae</taxon>
        <taxon>asterids</taxon>
        <taxon>lamiids</taxon>
        <taxon>Lamiales</taxon>
        <taxon>Oleaceae</taxon>
        <taxon>Forsythieae</taxon>
        <taxon>Abeliophyllum</taxon>
    </lineage>
</organism>
<dbReference type="GO" id="GO:0003964">
    <property type="term" value="F:RNA-directed DNA polymerase activity"/>
    <property type="evidence" value="ECO:0007669"/>
    <property type="project" value="UniProtKB-KW"/>
</dbReference>
<dbReference type="InterPro" id="IPR012337">
    <property type="entry name" value="RNaseH-like_sf"/>
</dbReference>
<accession>A0ABD1QDN1</accession>